<dbReference type="HOGENOM" id="CLU_212846_0_0_12"/>
<evidence type="ECO:0000313" key="2">
    <source>
        <dbReference type="Proteomes" id="UP000008212"/>
    </source>
</evidence>
<dbReference type="EMBL" id="AE017226">
    <property type="protein sequence ID" value="AAS12298.1"/>
    <property type="molecule type" value="Genomic_DNA"/>
</dbReference>
<dbReference type="STRING" id="243275.TDE_1783"/>
<dbReference type="AlphaFoldDB" id="Q73LS9"/>
<protein>
    <submittedName>
        <fullName evidence="1">Uncharacterized protein</fullName>
    </submittedName>
</protein>
<dbReference type="Proteomes" id="UP000008212">
    <property type="component" value="Chromosome"/>
</dbReference>
<dbReference type="KEGG" id="tde:TDE_1783"/>
<evidence type="ECO:0000313" key="1">
    <source>
        <dbReference type="EMBL" id="AAS12298.1"/>
    </source>
</evidence>
<sequence>MGADYKRVKLEVYSFNKNIEDNKKFTEDIKELGVQHQNNDIIPSILKANKIDKSV</sequence>
<dbReference type="PaxDb" id="243275-TDE_1783"/>
<organism evidence="1 2">
    <name type="scientific">Treponema denticola (strain ATCC 35405 / DSM 14222 / CIP 103919 / JCM 8153 / KCTC 15104)</name>
    <dbReference type="NCBI Taxonomy" id="243275"/>
    <lineage>
        <taxon>Bacteria</taxon>
        <taxon>Pseudomonadati</taxon>
        <taxon>Spirochaetota</taxon>
        <taxon>Spirochaetia</taxon>
        <taxon>Spirochaetales</taxon>
        <taxon>Treponemataceae</taxon>
        <taxon>Treponema</taxon>
    </lineage>
</organism>
<gene>
    <name evidence="1" type="ordered locus">TDE_1783</name>
</gene>
<accession>Q73LS9</accession>
<reference evidence="1 2" key="1">
    <citation type="journal article" date="2004" name="Proc. Natl. Acad. Sci. U.S.A.">
        <title>Comparison of the genome of the oral pathogen Treponema denticola with other spirochete genomes.</title>
        <authorList>
            <person name="Seshadri R."/>
            <person name="Myers G.S."/>
            <person name="Tettelin H."/>
            <person name="Eisen J.A."/>
            <person name="Heidelberg J.F."/>
            <person name="Dodson R.J."/>
            <person name="Davidsen T.M."/>
            <person name="DeBoy R.T."/>
            <person name="Fouts D.E."/>
            <person name="Haft D.H."/>
            <person name="Selengut J."/>
            <person name="Ren Q."/>
            <person name="Brinkac L.M."/>
            <person name="Madupu R."/>
            <person name="Kolonay J."/>
            <person name="Durkin S.A."/>
            <person name="Daugherty S.C."/>
            <person name="Shetty J."/>
            <person name="Shvartsbeyn A."/>
            <person name="Gebregeorgis E."/>
            <person name="Geer K."/>
            <person name="Tsegaye G."/>
            <person name="Malek J."/>
            <person name="Ayodeji B."/>
            <person name="Shatsman S."/>
            <person name="McLeod M.P."/>
            <person name="Smajs D."/>
            <person name="Howell J.K."/>
            <person name="Pal S."/>
            <person name="Amin A."/>
            <person name="Vashisth P."/>
            <person name="McNeill T.Z."/>
            <person name="Xiang Q."/>
            <person name="Sodergren E."/>
            <person name="Baca E."/>
            <person name="Weinstock G.M."/>
            <person name="Norris S.J."/>
            <person name="Fraser C.M."/>
            <person name="Paulsen I.T."/>
        </authorList>
    </citation>
    <scope>NUCLEOTIDE SEQUENCE [LARGE SCALE GENOMIC DNA]</scope>
    <source>
        <strain evidence="2">ATCC 35405 / DSM 14222 / CIP 103919 / JCM 8153 / KCTC 15104</strain>
    </source>
</reference>
<dbReference type="PATRIC" id="fig|243275.7.peg.1697"/>
<proteinExistence type="predicted"/>
<name>Q73LS9_TREDE</name>
<keyword evidence="2" id="KW-1185">Reference proteome</keyword>